<organism evidence="8 9">
    <name type="scientific">Candidimonas humi</name>
    <dbReference type="NCBI Taxonomy" id="683355"/>
    <lineage>
        <taxon>Bacteria</taxon>
        <taxon>Pseudomonadati</taxon>
        <taxon>Pseudomonadota</taxon>
        <taxon>Betaproteobacteria</taxon>
        <taxon>Burkholderiales</taxon>
        <taxon>Alcaligenaceae</taxon>
        <taxon>Candidimonas</taxon>
    </lineage>
</organism>
<evidence type="ECO:0000259" key="6">
    <source>
        <dbReference type="Pfam" id="PF25944"/>
    </source>
</evidence>
<dbReference type="EMBL" id="JBHSBV010000001">
    <property type="protein sequence ID" value="MFC4199741.1"/>
    <property type="molecule type" value="Genomic_DNA"/>
</dbReference>
<comment type="subcellular location">
    <subcellularLocation>
        <location evidence="1">Cell envelope</location>
    </subcellularLocation>
</comment>
<comment type="caution">
    <text evidence="8">The sequence shown here is derived from an EMBL/GenBank/DDBJ whole genome shotgun (WGS) entry which is preliminary data.</text>
</comment>
<feature type="chain" id="PRO_5046988926" evidence="3">
    <location>
        <begin position="25"/>
        <end position="397"/>
    </location>
</feature>
<comment type="similarity">
    <text evidence="2">Belongs to the membrane fusion protein (MFP) (TC 8.A.1) family.</text>
</comment>
<dbReference type="Pfam" id="PF25967">
    <property type="entry name" value="RND-MFP_C"/>
    <property type="match status" value="1"/>
</dbReference>
<dbReference type="RefSeq" id="WP_217962585.1">
    <property type="nucleotide sequence ID" value="NZ_JAHTBN010000001.1"/>
</dbReference>
<evidence type="ECO:0000256" key="3">
    <source>
        <dbReference type="SAM" id="SignalP"/>
    </source>
</evidence>
<accession>A0ABV8NV48</accession>
<dbReference type="Pfam" id="PF25917">
    <property type="entry name" value="BSH_RND"/>
    <property type="match status" value="1"/>
</dbReference>
<dbReference type="PANTHER" id="PTHR30158">
    <property type="entry name" value="ACRA/E-RELATED COMPONENT OF DRUG EFFLUX TRANSPORTER"/>
    <property type="match status" value="1"/>
</dbReference>
<evidence type="ECO:0000259" key="4">
    <source>
        <dbReference type="Pfam" id="PF25876"/>
    </source>
</evidence>
<evidence type="ECO:0000259" key="5">
    <source>
        <dbReference type="Pfam" id="PF25917"/>
    </source>
</evidence>
<dbReference type="Proteomes" id="UP001595848">
    <property type="component" value="Unassembled WGS sequence"/>
</dbReference>
<dbReference type="InterPro" id="IPR058625">
    <property type="entry name" value="MdtA-like_BSH"/>
</dbReference>
<dbReference type="InterPro" id="IPR058626">
    <property type="entry name" value="MdtA-like_b-barrel"/>
</dbReference>
<feature type="domain" description="Multidrug resistance protein MdtA-like barrel-sandwich hybrid" evidence="5">
    <location>
        <begin position="70"/>
        <end position="205"/>
    </location>
</feature>
<feature type="signal peptide" evidence="3">
    <location>
        <begin position="1"/>
        <end position="24"/>
    </location>
</feature>
<reference evidence="9" key="1">
    <citation type="journal article" date="2019" name="Int. J. Syst. Evol. Microbiol.">
        <title>The Global Catalogue of Microorganisms (GCM) 10K type strain sequencing project: providing services to taxonomists for standard genome sequencing and annotation.</title>
        <authorList>
            <consortium name="The Broad Institute Genomics Platform"/>
            <consortium name="The Broad Institute Genome Sequencing Center for Infectious Disease"/>
            <person name="Wu L."/>
            <person name="Ma J."/>
        </authorList>
    </citation>
    <scope>NUCLEOTIDE SEQUENCE [LARGE SCALE GENOMIC DNA]</scope>
    <source>
        <strain evidence="9">LMG 24813</strain>
    </source>
</reference>
<dbReference type="Pfam" id="PF25944">
    <property type="entry name" value="Beta-barrel_RND"/>
    <property type="match status" value="1"/>
</dbReference>
<evidence type="ECO:0000313" key="8">
    <source>
        <dbReference type="EMBL" id="MFC4199741.1"/>
    </source>
</evidence>
<evidence type="ECO:0000259" key="7">
    <source>
        <dbReference type="Pfam" id="PF25967"/>
    </source>
</evidence>
<evidence type="ECO:0000256" key="1">
    <source>
        <dbReference type="ARBA" id="ARBA00004196"/>
    </source>
</evidence>
<dbReference type="InterPro" id="IPR058627">
    <property type="entry name" value="MdtA-like_C"/>
</dbReference>
<feature type="domain" description="Multidrug resistance protein MdtA-like C-terminal permuted SH3" evidence="7">
    <location>
        <begin position="305"/>
        <end position="365"/>
    </location>
</feature>
<dbReference type="InterPro" id="IPR006143">
    <property type="entry name" value="RND_pump_MFP"/>
</dbReference>
<name>A0ABV8NV48_9BURK</name>
<dbReference type="Pfam" id="PF25876">
    <property type="entry name" value="HH_MFP_RND"/>
    <property type="match status" value="1"/>
</dbReference>
<dbReference type="PANTHER" id="PTHR30158:SF10">
    <property type="entry name" value="CATION EFFLUX PUMP"/>
    <property type="match status" value="1"/>
</dbReference>
<dbReference type="InterPro" id="IPR058624">
    <property type="entry name" value="MdtA-like_HH"/>
</dbReference>
<feature type="domain" description="Multidrug resistance protein MdtA-like beta-barrel" evidence="6">
    <location>
        <begin position="219"/>
        <end position="297"/>
    </location>
</feature>
<evidence type="ECO:0000313" key="9">
    <source>
        <dbReference type="Proteomes" id="UP001595848"/>
    </source>
</evidence>
<gene>
    <name evidence="8" type="ORF">ACFOY1_02135</name>
</gene>
<evidence type="ECO:0000256" key="2">
    <source>
        <dbReference type="ARBA" id="ARBA00009477"/>
    </source>
</evidence>
<keyword evidence="9" id="KW-1185">Reference proteome</keyword>
<proteinExistence type="inferred from homology"/>
<feature type="domain" description="Multidrug resistance protein MdtA-like alpha-helical hairpin" evidence="4">
    <location>
        <begin position="112"/>
        <end position="180"/>
    </location>
</feature>
<sequence>MHFPYKRSAFAAIALLAAMGGGFAALHSDASQAKAGAASQAPAVPVDAAAALGRDITDWHEYSGRLEAVNRVEIRPLVSGTLIAVHFKDGSLVHKGDELFTIDPRPYAAAVDRARAQLAAARARAAYADSDLARGRRLLADNAIARRDFDEKRNVQRVAAADLQAAQAALESAQLDLEHTRIVAPISGRVSRAEITPGNVVSADAGSRPLTTLVSVARMYASFNVDEQSFLQFVAPAHGAQLPVYLGLADERGYPRKGRLESVDNRLDTASGTIRVRAVFDNADGALVPGLYARIRLGGGVPHPAVLVDEKAVGTDQDKRYVIVIDAAGRAHYRGVRIGSAYEGYRVVESGLKPGERIVVDGLQRVRPGDRLNARTVSMQGADANLAAAEPAGAGKS</sequence>
<dbReference type="NCBIfam" id="TIGR01730">
    <property type="entry name" value="RND_mfp"/>
    <property type="match status" value="1"/>
</dbReference>
<protein>
    <submittedName>
        <fullName evidence="8">Efflux RND transporter periplasmic adaptor subunit</fullName>
    </submittedName>
</protein>
<keyword evidence="3" id="KW-0732">Signal</keyword>